<keyword evidence="1" id="KW-0548">Nucleotidyltransferase</keyword>
<proteinExistence type="predicted"/>
<dbReference type="Proteomes" id="UP001434737">
    <property type="component" value="Chromosome"/>
</dbReference>
<dbReference type="SUPFAM" id="SSF69572">
    <property type="entry name" value="Activating enzymes of the ubiquitin-like proteins"/>
    <property type="match status" value="1"/>
</dbReference>
<dbReference type="RefSeq" id="WP_295701370.1">
    <property type="nucleotide sequence ID" value="NZ_CP145316.1"/>
</dbReference>
<sequence>MLIFNVDDVGGFTLDCLYRSSLKHITIIDKNCFDTTNQNRQICTKRLNEPKVAVLAQMYPSITPMQEQIDSVFLKRFNIIAFGYIVDAIDDIYGKVDITRTTLHKLLEKFIVSTGSAKKLNPLHIRLDNIWKTHGDKFARKLLEYLKKAGIRRSFKAAFSPEVPKCKALWSCICCNNEFWTIALVSNHTKYKIY</sequence>
<organism evidence="1 2">
    <name type="scientific">Helicobacter mastomyrinus</name>
    <dbReference type="NCBI Taxonomy" id="287948"/>
    <lineage>
        <taxon>Bacteria</taxon>
        <taxon>Pseudomonadati</taxon>
        <taxon>Campylobacterota</taxon>
        <taxon>Epsilonproteobacteria</taxon>
        <taxon>Campylobacterales</taxon>
        <taxon>Helicobacteraceae</taxon>
        <taxon>Helicobacter</taxon>
    </lineage>
</organism>
<dbReference type="Gene3D" id="3.40.50.720">
    <property type="entry name" value="NAD(P)-binding Rossmann-like Domain"/>
    <property type="match status" value="1"/>
</dbReference>
<dbReference type="EMBL" id="CP145316">
    <property type="protein sequence ID" value="XAM18293.1"/>
    <property type="molecule type" value="Genomic_DNA"/>
</dbReference>
<gene>
    <name evidence="1" type="ORF">V3I05_00965</name>
</gene>
<keyword evidence="2" id="KW-1185">Reference proteome</keyword>
<accession>A0ABZ3F556</accession>
<dbReference type="PANTHER" id="PTHR43267:SF1">
    <property type="entry name" value="TRNA THREONYLCARBAMOYLADENOSINE DEHYDRATASE"/>
    <property type="match status" value="1"/>
</dbReference>
<reference evidence="1 2" key="1">
    <citation type="submission" date="2024-02" db="EMBL/GenBank/DDBJ databases">
        <title>Genome and pathogenicity analysis of Helicobacter mastomyrinus isolated from mice.</title>
        <authorList>
            <person name="Zhu L."/>
        </authorList>
    </citation>
    <scope>NUCLEOTIDE SEQUENCE [LARGE SCALE GENOMIC DNA]</scope>
    <source>
        <strain evidence="1 2">Hm-17</strain>
    </source>
</reference>
<dbReference type="InterPro" id="IPR045886">
    <property type="entry name" value="ThiF/MoeB/HesA"/>
</dbReference>
<keyword evidence="1" id="KW-0808">Transferase</keyword>
<evidence type="ECO:0000313" key="1">
    <source>
        <dbReference type="EMBL" id="XAM18293.1"/>
    </source>
</evidence>
<name>A0ABZ3F556_9HELI</name>
<evidence type="ECO:0000313" key="2">
    <source>
        <dbReference type="Proteomes" id="UP001434737"/>
    </source>
</evidence>
<dbReference type="InterPro" id="IPR035985">
    <property type="entry name" value="Ubiquitin-activating_enz"/>
</dbReference>
<protein>
    <submittedName>
        <fullName evidence="1">ThiF family adenylyltransferase</fullName>
    </submittedName>
</protein>
<dbReference type="PANTHER" id="PTHR43267">
    <property type="entry name" value="TRNA THREONYLCARBAMOYLADENOSINE DEHYDRATASE"/>
    <property type="match status" value="1"/>
</dbReference>
<dbReference type="GO" id="GO:0016779">
    <property type="term" value="F:nucleotidyltransferase activity"/>
    <property type="evidence" value="ECO:0007669"/>
    <property type="project" value="UniProtKB-KW"/>
</dbReference>